<organism evidence="1 2">
    <name type="scientific">Schistosoma margrebowiei</name>
    <dbReference type="NCBI Taxonomy" id="48269"/>
    <lineage>
        <taxon>Eukaryota</taxon>
        <taxon>Metazoa</taxon>
        <taxon>Spiralia</taxon>
        <taxon>Lophotrochozoa</taxon>
        <taxon>Platyhelminthes</taxon>
        <taxon>Trematoda</taxon>
        <taxon>Digenea</taxon>
        <taxon>Strigeidida</taxon>
        <taxon>Schistosomatoidea</taxon>
        <taxon>Schistosomatidae</taxon>
        <taxon>Schistosoma</taxon>
    </lineage>
</organism>
<keyword evidence="2" id="KW-1185">Reference proteome</keyword>
<evidence type="ECO:0000313" key="1">
    <source>
        <dbReference type="EMBL" id="VDO99887.1"/>
    </source>
</evidence>
<sequence>MTSEGSDLVFISCYYDNSSCGSWIALWKFFG</sequence>
<dbReference type="Proteomes" id="UP000277204">
    <property type="component" value="Unassembled WGS sequence"/>
</dbReference>
<accession>A0A183M8H5</accession>
<proteinExistence type="predicted"/>
<evidence type="ECO:0000313" key="2">
    <source>
        <dbReference type="Proteomes" id="UP000277204"/>
    </source>
</evidence>
<dbReference type="AlphaFoldDB" id="A0A183M8H5"/>
<reference evidence="1 2" key="1">
    <citation type="submission" date="2018-11" db="EMBL/GenBank/DDBJ databases">
        <authorList>
            <consortium name="Pathogen Informatics"/>
        </authorList>
    </citation>
    <scope>NUCLEOTIDE SEQUENCE [LARGE SCALE GENOMIC DNA]</scope>
    <source>
        <strain evidence="1 2">Zambia</strain>
    </source>
</reference>
<name>A0A183M8H5_9TREM</name>
<protein>
    <submittedName>
        <fullName evidence="1">Uncharacterized protein</fullName>
    </submittedName>
</protein>
<gene>
    <name evidence="1" type="ORF">SMRZ_LOCUS12349</name>
</gene>
<dbReference type="EMBL" id="UZAI01007668">
    <property type="protein sequence ID" value="VDO99887.1"/>
    <property type="molecule type" value="Genomic_DNA"/>
</dbReference>